<name>A0A9D6VAX8_9BACT</name>
<evidence type="ECO:0000313" key="2">
    <source>
        <dbReference type="Proteomes" id="UP000807825"/>
    </source>
</evidence>
<dbReference type="Gene3D" id="3.10.520.10">
    <property type="entry name" value="ApbE-like domains"/>
    <property type="match status" value="1"/>
</dbReference>
<accession>A0A9D6VAX8</accession>
<dbReference type="InterPro" id="IPR003374">
    <property type="entry name" value="ApbE-like_sf"/>
</dbReference>
<dbReference type="AlphaFoldDB" id="A0A9D6VAX8"/>
<dbReference type="GO" id="GO:0016740">
    <property type="term" value="F:transferase activity"/>
    <property type="evidence" value="ECO:0007669"/>
    <property type="project" value="UniProtKB-KW"/>
</dbReference>
<comment type="caution">
    <text evidence="1">The sequence shown here is derived from an EMBL/GenBank/DDBJ whole genome shotgun (WGS) entry which is preliminary data.</text>
</comment>
<dbReference type="EMBL" id="JACRDE010000565">
    <property type="protein sequence ID" value="MBI5252097.1"/>
    <property type="molecule type" value="Genomic_DNA"/>
</dbReference>
<organism evidence="1 2">
    <name type="scientific">Desulfomonile tiedjei</name>
    <dbReference type="NCBI Taxonomy" id="2358"/>
    <lineage>
        <taxon>Bacteria</taxon>
        <taxon>Pseudomonadati</taxon>
        <taxon>Thermodesulfobacteriota</taxon>
        <taxon>Desulfomonilia</taxon>
        <taxon>Desulfomonilales</taxon>
        <taxon>Desulfomonilaceae</taxon>
        <taxon>Desulfomonile</taxon>
    </lineage>
</organism>
<dbReference type="Proteomes" id="UP000807825">
    <property type="component" value="Unassembled WGS sequence"/>
</dbReference>
<dbReference type="SUPFAM" id="SSF143631">
    <property type="entry name" value="ApbE-like"/>
    <property type="match status" value="1"/>
</dbReference>
<protein>
    <submittedName>
        <fullName evidence="1">FAD:protein FMN transferase</fullName>
    </submittedName>
</protein>
<evidence type="ECO:0000313" key="1">
    <source>
        <dbReference type="EMBL" id="MBI5252097.1"/>
    </source>
</evidence>
<keyword evidence="1" id="KW-0808">Transferase</keyword>
<sequence>MSDHILLLGDDTVLVEYGPMRMFIDGSLHGVRQPKLCVQAAEKAIGFLEEIAAHRLSVQAPFHMLAEPPQQLLTHVMWEAVSSVADDDLTPMAAVAGTIADAVADFLEAEGLTKIAVNNGGDVAVRVKHGEALVVGIRPDVQKNSLSHRIVVTHDMQIGGICTSGLGGRSLTRGIASAATVFAARASVADAAATAVANATYVPSAAVHRASAESIDPNTDLRCVDITVDVDELTPGEIERGLTGGIRRAENLVERGLIKGACVAVKGRMACTQAIAPTIDTNLRSKKEELGRNFL</sequence>
<reference evidence="1" key="1">
    <citation type="submission" date="2020-07" db="EMBL/GenBank/DDBJ databases">
        <title>Huge and variable diversity of episymbiotic CPR bacteria and DPANN archaea in groundwater ecosystems.</title>
        <authorList>
            <person name="He C.Y."/>
            <person name="Keren R."/>
            <person name="Whittaker M."/>
            <person name="Farag I.F."/>
            <person name="Doudna J."/>
            <person name="Cate J.H.D."/>
            <person name="Banfield J.F."/>
        </authorList>
    </citation>
    <scope>NUCLEOTIDE SEQUENCE</scope>
    <source>
        <strain evidence="1">NC_groundwater_1664_Pr3_B-0.1um_52_9</strain>
    </source>
</reference>
<gene>
    <name evidence="1" type="ORF">HY912_21590</name>
</gene>
<proteinExistence type="predicted"/>